<organism evidence="2 3">
    <name type="scientific">Allacma fusca</name>
    <dbReference type="NCBI Taxonomy" id="39272"/>
    <lineage>
        <taxon>Eukaryota</taxon>
        <taxon>Metazoa</taxon>
        <taxon>Ecdysozoa</taxon>
        <taxon>Arthropoda</taxon>
        <taxon>Hexapoda</taxon>
        <taxon>Collembola</taxon>
        <taxon>Symphypleona</taxon>
        <taxon>Sminthuridae</taxon>
        <taxon>Allacma</taxon>
    </lineage>
</organism>
<feature type="transmembrane region" description="Helical" evidence="1">
    <location>
        <begin position="20"/>
        <end position="41"/>
    </location>
</feature>
<keyword evidence="1" id="KW-0812">Transmembrane</keyword>
<reference evidence="2" key="1">
    <citation type="submission" date="2021-06" db="EMBL/GenBank/DDBJ databases">
        <authorList>
            <person name="Hodson N. C."/>
            <person name="Mongue J. A."/>
            <person name="Jaron S. K."/>
        </authorList>
    </citation>
    <scope>NUCLEOTIDE SEQUENCE</scope>
</reference>
<dbReference type="Proteomes" id="UP000708208">
    <property type="component" value="Unassembled WGS sequence"/>
</dbReference>
<proteinExistence type="predicted"/>
<keyword evidence="1" id="KW-1133">Transmembrane helix</keyword>
<dbReference type="AlphaFoldDB" id="A0A8J2LJW1"/>
<evidence type="ECO:0000313" key="3">
    <source>
        <dbReference type="Proteomes" id="UP000708208"/>
    </source>
</evidence>
<evidence type="ECO:0000256" key="1">
    <source>
        <dbReference type="SAM" id="Phobius"/>
    </source>
</evidence>
<keyword evidence="1" id="KW-0472">Membrane</keyword>
<name>A0A8J2LJW1_9HEXA</name>
<protein>
    <submittedName>
        <fullName evidence="2">Uncharacterized protein</fullName>
    </submittedName>
</protein>
<accession>A0A8J2LJW1</accession>
<keyword evidence="3" id="KW-1185">Reference proteome</keyword>
<sequence length="94" mass="10383">MNAVNFIADHLAAKFAAMEYIVFGIVLELPAVIGFLWVFWLQAKKNCPVSQLPSLAQLAYRKMTAVPVALSLISRGSALTQLTFCNFELDPQIP</sequence>
<evidence type="ECO:0000313" key="2">
    <source>
        <dbReference type="EMBL" id="CAG7833288.1"/>
    </source>
</evidence>
<dbReference type="EMBL" id="CAJVCH010569610">
    <property type="protein sequence ID" value="CAG7833288.1"/>
    <property type="molecule type" value="Genomic_DNA"/>
</dbReference>
<comment type="caution">
    <text evidence="2">The sequence shown here is derived from an EMBL/GenBank/DDBJ whole genome shotgun (WGS) entry which is preliminary data.</text>
</comment>
<gene>
    <name evidence="2" type="ORF">AFUS01_LOCUS42927</name>
</gene>